<feature type="compositionally biased region" description="Basic residues" evidence="2">
    <location>
        <begin position="1077"/>
        <end position="1092"/>
    </location>
</feature>
<protein>
    <submittedName>
        <fullName evidence="3">Uncharacterized protein</fullName>
    </submittedName>
</protein>
<feature type="compositionally biased region" description="Acidic residues" evidence="2">
    <location>
        <begin position="499"/>
        <end position="509"/>
    </location>
</feature>
<feature type="compositionally biased region" description="Basic and acidic residues" evidence="2">
    <location>
        <begin position="778"/>
        <end position="791"/>
    </location>
</feature>
<feature type="compositionally biased region" description="Polar residues" evidence="2">
    <location>
        <begin position="890"/>
        <end position="902"/>
    </location>
</feature>
<evidence type="ECO:0000313" key="3">
    <source>
        <dbReference type="EMBL" id="CAB9507437.1"/>
    </source>
</evidence>
<evidence type="ECO:0000256" key="1">
    <source>
        <dbReference type="SAM" id="Coils"/>
    </source>
</evidence>
<feature type="coiled-coil region" evidence="1">
    <location>
        <begin position="1161"/>
        <end position="1216"/>
    </location>
</feature>
<feature type="compositionally biased region" description="Basic residues" evidence="2">
    <location>
        <begin position="451"/>
        <end position="460"/>
    </location>
</feature>
<feature type="compositionally biased region" description="Polar residues" evidence="2">
    <location>
        <begin position="356"/>
        <end position="366"/>
    </location>
</feature>
<organism evidence="3 4">
    <name type="scientific">Seminavis robusta</name>
    <dbReference type="NCBI Taxonomy" id="568900"/>
    <lineage>
        <taxon>Eukaryota</taxon>
        <taxon>Sar</taxon>
        <taxon>Stramenopiles</taxon>
        <taxon>Ochrophyta</taxon>
        <taxon>Bacillariophyta</taxon>
        <taxon>Bacillariophyceae</taxon>
        <taxon>Bacillariophycidae</taxon>
        <taxon>Naviculales</taxon>
        <taxon>Naviculaceae</taxon>
        <taxon>Seminavis</taxon>
    </lineage>
</organism>
<keyword evidence="1" id="KW-0175">Coiled coil</keyword>
<evidence type="ECO:0000313" key="4">
    <source>
        <dbReference type="Proteomes" id="UP001153069"/>
    </source>
</evidence>
<feature type="compositionally biased region" description="Polar residues" evidence="2">
    <location>
        <begin position="140"/>
        <end position="150"/>
    </location>
</feature>
<comment type="caution">
    <text evidence="3">The sequence shown here is derived from an EMBL/GenBank/DDBJ whole genome shotgun (WGS) entry which is preliminary data.</text>
</comment>
<feature type="compositionally biased region" description="Basic residues" evidence="2">
    <location>
        <begin position="377"/>
        <end position="387"/>
    </location>
</feature>
<feature type="compositionally biased region" description="Basic and acidic residues" evidence="2">
    <location>
        <begin position="719"/>
        <end position="731"/>
    </location>
</feature>
<feature type="compositionally biased region" description="Polar residues" evidence="2">
    <location>
        <begin position="732"/>
        <end position="759"/>
    </location>
</feature>
<feature type="compositionally biased region" description="Polar residues" evidence="2">
    <location>
        <begin position="432"/>
        <end position="444"/>
    </location>
</feature>
<accession>A0A9N8DQV0</accession>
<feature type="compositionally biased region" description="Polar residues" evidence="2">
    <location>
        <begin position="198"/>
        <end position="233"/>
    </location>
</feature>
<feature type="compositionally biased region" description="Basic and acidic residues" evidence="2">
    <location>
        <begin position="367"/>
        <end position="376"/>
    </location>
</feature>
<feature type="compositionally biased region" description="Polar residues" evidence="2">
    <location>
        <begin position="99"/>
        <end position="128"/>
    </location>
</feature>
<keyword evidence="4" id="KW-1185">Reference proteome</keyword>
<dbReference type="Proteomes" id="UP001153069">
    <property type="component" value="Unassembled WGS sequence"/>
</dbReference>
<feature type="compositionally biased region" description="Basic residues" evidence="2">
    <location>
        <begin position="845"/>
        <end position="854"/>
    </location>
</feature>
<feature type="compositionally biased region" description="Basic residues" evidence="2">
    <location>
        <begin position="905"/>
        <end position="920"/>
    </location>
</feature>
<feature type="region of interest" description="Disordered" evidence="2">
    <location>
        <begin position="266"/>
        <end position="292"/>
    </location>
</feature>
<reference evidence="3" key="1">
    <citation type="submission" date="2020-06" db="EMBL/GenBank/DDBJ databases">
        <authorList>
            <consortium name="Plant Systems Biology data submission"/>
        </authorList>
    </citation>
    <scope>NUCLEOTIDE SEQUENCE</scope>
    <source>
        <strain evidence="3">D6</strain>
    </source>
</reference>
<name>A0A9N8DQV0_9STRA</name>
<proteinExistence type="predicted"/>
<feature type="region of interest" description="Disordered" evidence="2">
    <location>
        <begin position="1"/>
        <end position="35"/>
    </location>
</feature>
<feature type="compositionally biased region" description="Basic and acidic residues" evidence="2">
    <location>
        <begin position="15"/>
        <end position="25"/>
    </location>
</feature>
<dbReference type="EMBL" id="CAICTM010000305">
    <property type="protein sequence ID" value="CAB9507437.1"/>
    <property type="molecule type" value="Genomic_DNA"/>
</dbReference>
<feature type="compositionally biased region" description="Basic and acidic residues" evidence="2">
    <location>
        <begin position="1067"/>
        <end position="1076"/>
    </location>
</feature>
<feature type="compositionally biased region" description="Polar residues" evidence="2">
    <location>
        <begin position="1001"/>
        <end position="1010"/>
    </location>
</feature>
<feature type="compositionally biased region" description="Low complexity" evidence="2">
    <location>
        <begin position="522"/>
        <end position="533"/>
    </location>
</feature>
<feature type="compositionally biased region" description="Low complexity" evidence="2">
    <location>
        <begin position="666"/>
        <end position="675"/>
    </location>
</feature>
<sequence>MNASIQERLAQRRRGREERRQREQLDTVQQQQPEEDEVFFEAFGNSHPSMTKASSAGHLLLSNTSSHTHRAGMGINGMDTSSHGARRQNARFSVRDPSMDTSQRGSLLAATLNTPTVSRPSMQRQGSVVSLKPPPKDTRTYNNANPNNGTALAPPSKDTRPYSDDAGTVIQLPPDTNTTSRGREPRRGNLQRHRSRSLTDLRQFTAADSSRSIKQTPKSSRGSIMDKSNNNNPIKPLRGSKRISIKSLQIAPTIVTPSEVKLLSPQPASKSLLKQRRTSLQVPPTKTNHSSILDSDAATNHHLEQQLQSSTSTASTLQSMSTANTDLTMTDQLPRFDPYASPITPGKNIRKKRSGASKTPKSSAKTVKSENNDTARKPPRGGMRKSASRGSLLVDNTTTTNEPPTPRRLQQQQQQAKKMTPRGSGRKRVLQKRSTTMPPQQPQDDSPLKTHNSKGKRKSKQQQQIRRSKSINDGGGGEEDDLNRTNNTRNSDISLMGFDDTDDDDDDYDMLFTPHRTPGIKQQQEQQQQQQQQSAAGLTRVTSLPLTSQSSHGQQPPQPTNTEKPAPAPASRWSMANPDQVNKWKSKMATKTTTETLKNNSNTKDKTPPRQRRRNSCSNAISPSIARSSSFDTNNNPWFLGNEESEAPPPLMNLTREEQLQKKKSNGGSSNNNNKRTTLRGSKARSATTLEARNSNSNSNYPSMAIMSDNARNDVAGVQRKDPGSDHEARQRNSAGNSRRGTILDGSSKTLSSQGSAESGNKDEADKNGRSRSRSNGRRPDGSSLRHTDHPTRRKSKDKKTAEAPSADGPQRGNLDRTRSRSLSDLQRAGAAREEGQQPPQKSRAANKIKRHSTFHGTDQATPDLDAAKSKSARRVCSSDNHVGPMKKPSTATRKVSGSDSKSPAPRKKRESTRRSGSKTRIRDSATGRKSATQGDTKPESERGRSDKKKSERRGSKSPKDTARLKRGVARTRSSSLSDLRSPRLDTKKVLETNHNEDLDQSNLTMNDSIPTIGGGSSHSTSRFDNNKSRGTRKAKGQQQQPVSIASEEMEQSMTMHDSAGTFGDLCDDKPSPLEKKRSRGPRGPRKSRLQRSRTEDCTAPTNRPPSREPSPASHRRSITALLTPSLRPTLARHRSNSLSDLRAIARSFRKSKTSILALSTDEEEDDIKRLKASIEKLEVDLKNATVPLRSPEALKKHLEAEIKREEADQKVMKGKMFDTYQENIKLEDKLEKTNTYYQELQDIHNAEVMKNEALTKNVPVFEKVIEAHETKLARRNRYIDFERQTMKFYEDRINYIVQRFQEKCDDSRLVKTLQHMAHFPVPDDQDTVGTGATSLGSTVSPP</sequence>
<feature type="compositionally biased region" description="Polar residues" evidence="2">
    <location>
        <begin position="484"/>
        <end position="493"/>
    </location>
</feature>
<gene>
    <name evidence="3" type="ORF">SEMRO_306_G113090.1</name>
</gene>
<feature type="compositionally biased region" description="Basic and acidic residues" evidence="2">
    <location>
        <begin position="760"/>
        <end position="769"/>
    </location>
</feature>
<feature type="compositionally biased region" description="Polar residues" evidence="2">
    <location>
        <begin position="534"/>
        <end position="553"/>
    </location>
</feature>
<feature type="region of interest" description="Disordered" evidence="2">
    <location>
        <begin position="329"/>
        <end position="1118"/>
    </location>
</feature>
<feature type="region of interest" description="Disordered" evidence="2">
    <location>
        <begin position="67"/>
        <end position="240"/>
    </location>
</feature>
<feature type="compositionally biased region" description="Polar residues" evidence="2">
    <location>
        <begin position="685"/>
        <end position="702"/>
    </location>
</feature>
<feature type="compositionally biased region" description="Low complexity" evidence="2">
    <location>
        <begin position="971"/>
        <end position="980"/>
    </location>
</feature>
<feature type="compositionally biased region" description="Polar residues" evidence="2">
    <location>
        <begin position="1328"/>
        <end position="1343"/>
    </location>
</feature>
<feature type="compositionally biased region" description="Polar residues" evidence="2">
    <location>
        <begin position="616"/>
        <end position="637"/>
    </location>
</feature>
<feature type="compositionally biased region" description="Polar residues" evidence="2">
    <location>
        <begin position="589"/>
        <end position="602"/>
    </location>
</feature>
<feature type="region of interest" description="Disordered" evidence="2">
    <location>
        <begin position="1322"/>
        <end position="1343"/>
    </location>
</feature>
<feature type="compositionally biased region" description="Polar residues" evidence="2">
    <location>
        <begin position="278"/>
        <end position="292"/>
    </location>
</feature>
<feature type="compositionally biased region" description="Basic and acidic residues" evidence="2">
    <location>
        <begin position="937"/>
        <end position="964"/>
    </location>
</feature>
<evidence type="ECO:0000256" key="2">
    <source>
        <dbReference type="SAM" id="MobiDB-lite"/>
    </source>
</evidence>
<feature type="compositionally biased region" description="Basic and acidic residues" evidence="2">
    <location>
        <begin position="981"/>
        <end position="998"/>
    </location>
</feature>